<accession>A0A0Q3GI04</accession>
<dbReference type="Pfam" id="PF20235">
    <property type="entry name" value="PIR2-like_helical"/>
    <property type="match status" value="1"/>
</dbReference>
<dbReference type="Proteomes" id="UP000008810">
    <property type="component" value="Chromosome 2"/>
</dbReference>
<dbReference type="InterPro" id="IPR046527">
    <property type="entry name" value="PIR2-like_helical"/>
</dbReference>
<reference evidence="4 5" key="1">
    <citation type="journal article" date="2010" name="Nature">
        <title>Genome sequencing and analysis of the model grass Brachypodium distachyon.</title>
        <authorList>
            <consortium name="International Brachypodium Initiative"/>
        </authorList>
    </citation>
    <scope>NUCLEOTIDE SEQUENCE [LARGE SCALE GENOMIC DNA]</scope>
    <source>
        <strain evidence="4 5">Bd21</strain>
    </source>
</reference>
<feature type="domain" description="PIR2-like helical" evidence="3">
    <location>
        <begin position="84"/>
        <end position="174"/>
    </location>
</feature>
<protein>
    <submittedName>
        <fullName evidence="4 5">Uncharacterized protein</fullName>
    </submittedName>
</protein>
<dbReference type="InterPro" id="IPR022059">
    <property type="entry name" value="DUF3615"/>
</dbReference>
<dbReference type="PANTHER" id="PTHR33120">
    <property type="entry name" value="EXPRESSED PROTEIN-RELATED"/>
    <property type="match status" value="1"/>
</dbReference>
<dbReference type="AlphaFoldDB" id="A0A0Q3GI04"/>
<gene>
    <name evidence="4" type="ORF">BRADI_2g55850v3</name>
</gene>
<organism evidence="4">
    <name type="scientific">Brachypodium distachyon</name>
    <name type="common">Purple false brome</name>
    <name type="synonym">Trachynia distachya</name>
    <dbReference type="NCBI Taxonomy" id="15368"/>
    <lineage>
        <taxon>Eukaryota</taxon>
        <taxon>Viridiplantae</taxon>
        <taxon>Streptophyta</taxon>
        <taxon>Embryophyta</taxon>
        <taxon>Tracheophyta</taxon>
        <taxon>Spermatophyta</taxon>
        <taxon>Magnoliopsida</taxon>
        <taxon>Liliopsida</taxon>
        <taxon>Poales</taxon>
        <taxon>Poaceae</taxon>
        <taxon>BOP clade</taxon>
        <taxon>Pooideae</taxon>
        <taxon>Stipodae</taxon>
        <taxon>Brachypodieae</taxon>
        <taxon>Brachypodium</taxon>
    </lineage>
</organism>
<dbReference type="Gramene" id="KQK10736">
    <property type="protein sequence ID" value="KQK10736"/>
    <property type="gene ID" value="BRADI_2g55850v3"/>
</dbReference>
<name>A0A0Q3GI04_BRADI</name>
<evidence type="ECO:0000313" key="6">
    <source>
        <dbReference type="Proteomes" id="UP000008810"/>
    </source>
</evidence>
<dbReference type="OrthoDB" id="693957at2759"/>
<dbReference type="ExpressionAtlas" id="A0A0Q3GI04">
    <property type="expression patterns" value="baseline"/>
</dbReference>
<evidence type="ECO:0000313" key="5">
    <source>
        <dbReference type="EnsemblPlants" id="KQK10736"/>
    </source>
</evidence>
<feature type="compositionally biased region" description="Basic and acidic residues" evidence="1">
    <location>
        <begin position="62"/>
        <end position="80"/>
    </location>
</feature>
<dbReference type="PANTHER" id="PTHR33120:SF51">
    <property type="entry name" value="PIR2-LIKE HELICAL DOMAIN-CONTAINING PROTEIN"/>
    <property type="match status" value="1"/>
</dbReference>
<evidence type="ECO:0000256" key="1">
    <source>
        <dbReference type="SAM" id="MobiDB-lite"/>
    </source>
</evidence>
<feature type="compositionally biased region" description="Basic residues" evidence="1">
    <location>
        <begin position="1"/>
        <end position="15"/>
    </location>
</feature>
<dbReference type="EMBL" id="CM000881">
    <property type="protein sequence ID" value="KQK10736.1"/>
    <property type="molecule type" value="Genomic_DNA"/>
</dbReference>
<keyword evidence="6" id="KW-1185">Reference proteome</keyword>
<reference evidence="5" key="3">
    <citation type="submission" date="2018-08" db="UniProtKB">
        <authorList>
            <consortium name="EnsemblPlants"/>
        </authorList>
    </citation>
    <scope>IDENTIFICATION</scope>
    <source>
        <strain evidence="5">cv. Bd21</strain>
    </source>
</reference>
<feature type="region of interest" description="Disordered" evidence="1">
    <location>
        <begin position="392"/>
        <end position="411"/>
    </location>
</feature>
<evidence type="ECO:0000313" key="4">
    <source>
        <dbReference type="EMBL" id="KQK10736.1"/>
    </source>
</evidence>
<sequence>MASRRNRSRRRRRLRAKLDSEASESSSPQSSKSSSPQSSGSSSDDRDAHRKIPLPNRQQQVPEEKPDLRRTTRDARDLLHRRPRLPATELRTTLARGLLVGGHCYGPLHPVHNIILNSVWYAAAFPFRADPIDVDVVTTDGINRLAHRSLDGLVAYLCNRCPDLSHDDALWQLTSPLPPSMAPPPPHSVAAQAARHPKPSALTSFVTSVLPPVERDVLSLLAGRRSLSSHDILRLSAMLQPLPLPDALVQQPCSQELSIRIGRIIAERRRCWRIMYQMYIDIAEAASHKFARKTGARYRLHTIYGQSMVEAGDWCGMDQYVHINFMAWPKGKLTQSQNPVCFFAEAHNPATRNCSEEDITFCCLLGCAQPSPSHADNCYACARIKRKIDHPNGEEHFGGHPHKTDETEDNRDCPTTIDVDYRFFDPDRDIDLVKCYADKINRAEAIYSKLGSENRSTNDEDVAREDIEVYCRRRV</sequence>
<proteinExistence type="predicted"/>
<feature type="compositionally biased region" description="Basic and acidic residues" evidence="1">
    <location>
        <begin position="392"/>
        <end position="405"/>
    </location>
</feature>
<feature type="region of interest" description="Disordered" evidence="1">
    <location>
        <begin position="1"/>
        <end position="84"/>
    </location>
</feature>
<dbReference type="Pfam" id="PF12274">
    <property type="entry name" value="DUF3615"/>
    <property type="match status" value="1"/>
</dbReference>
<dbReference type="InParanoid" id="A0A0Q3GI04"/>
<feature type="compositionally biased region" description="Low complexity" evidence="1">
    <location>
        <begin position="23"/>
        <end position="42"/>
    </location>
</feature>
<evidence type="ECO:0000259" key="3">
    <source>
        <dbReference type="Pfam" id="PF20235"/>
    </source>
</evidence>
<feature type="domain" description="DUF3615" evidence="2">
    <location>
        <begin position="283"/>
        <end position="391"/>
    </location>
</feature>
<evidence type="ECO:0000259" key="2">
    <source>
        <dbReference type="Pfam" id="PF12274"/>
    </source>
</evidence>
<reference evidence="4" key="2">
    <citation type="submission" date="2017-06" db="EMBL/GenBank/DDBJ databases">
        <title>WGS assembly of Brachypodium distachyon.</title>
        <authorList>
            <consortium name="The International Brachypodium Initiative"/>
            <person name="Lucas S."/>
            <person name="Harmon-Smith M."/>
            <person name="Lail K."/>
            <person name="Tice H."/>
            <person name="Grimwood J."/>
            <person name="Bruce D."/>
            <person name="Barry K."/>
            <person name="Shu S."/>
            <person name="Lindquist E."/>
            <person name="Wang M."/>
            <person name="Pitluck S."/>
            <person name="Vogel J.P."/>
            <person name="Garvin D.F."/>
            <person name="Mockler T.C."/>
            <person name="Schmutz J."/>
            <person name="Rokhsar D."/>
            <person name="Bevan M.W."/>
        </authorList>
    </citation>
    <scope>NUCLEOTIDE SEQUENCE</scope>
    <source>
        <strain evidence="4">Bd21</strain>
    </source>
</reference>
<dbReference type="EnsemblPlants" id="KQK10736">
    <property type="protein sequence ID" value="KQK10736"/>
    <property type="gene ID" value="BRADI_2g55850v3"/>
</dbReference>